<comment type="catalytic activity">
    <reaction evidence="5">
        <text>O-phospho-L-tyrosyl-[protein] + H2O = L-tyrosyl-[protein] + phosphate</text>
        <dbReference type="Rhea" id="RHEA:10684"/>
        <dbReference type="Rhea" id="RHEA-COMP:10136"/>
        <dbReference type="Rhea" id="RHEA-COMP:20101"/>
        <dbReference type="ChEBI" id="CHEBI:15377"/>
        <dbReference type="ChEBI" id="CHEBI:43474"/>
        <dbReference type="ChEBI" id="CHEBI:46858"/>
        <dbReference type="ChEBI" id="CHEBI:61978"/>
        <dbReference type="EC" id="3.1.3.48"/>
    </reaction>
</comment>
<dbReference type="AlphaFoldDB" id="A0A1H0TFW5"/>
<gene>
    <name evidence="7" type="ORF">SAMN04488529_1074</name>
</gene>
<proteinExistence type="inferred from homology"/>
<evidence type="ECO:0000313" key="8">
    <source>
        <dbReference type="Proteomes" id="UP000198597"/>
    </source>
</evidence>
<keyword evidence="4" id="KW-0904">Protein phosphatase</keyword>
<comment type="similarity">
    <text evidence="1">Belongs to the metallo-dependent hydrolases superfamily. CpsB/CapC family.</text>
</comment>
<keyword evidence="8" id="KW-1185">Reference proteome</keyword>
<evidence type="ECO:0000256" key="2">
    <source>
        <dbReference type="ARBA" id="ARBA00013064"/>
    </source>
</evidence>
<dbReference type="EC" id="3.1.3.48" evidence="2"/>
<dbReference type="GO" id="GO:0004725">
    <property type="term" value="F:protein tyrosine phosphatase activity"/>
    <property type="evidence" value="ECO:0007669"/>
    <property type="project" value="UniProtKB-EC"/>
</dbReference>
<dbReference type="PIRSF" id="PIRSF016557">
    <property type="entry name" value="Caps_synth_CpsB"/>
    <property type="match status" value="1"/>
</dbReference>
<dbReference type="PANTHER" id="PTHR39181">
    <property type="entry name" value="TYROSINE-PROTEIN PHOSPHATASE YWQE"/>
    <property type="match status" value="1"/>
</dbReference>
<reference evidence="7 8" key="1">
    <citation type="submission" date="2016-10" db="EMBL/GenBank/DDBJ databases">
        <authorList>
            <person name="de Groot N.N."/>
        </authorList>
    </citation>
    <scope>NUCLEOTIDE SEQUENCE [LARGE SCALE GENOMIC DNA]</scope>
    <source>
        <strain evidence="7 8">DSM 12272</strain>
    </source>
</reference>
<dbReference type="PANTHER" id="PTHR39181:SF1">
    <property type="entry name" value="TYROSINE-PROTEIN PHOSPHATASE YWQE"/>
    <property type="match status" value="1"/>
</dbReference>
<name>A0A1H0TFW5_9CLOT</name>
<evidence type="ECO:0000256" key="1">
    <source>
        <dbReference type="ARBA" id="ARBA00005750"/>
    </source>
</evidence>
<feature type="coiled-coil region" evidence="6">
    <location>
        <begin position="45"/>
        <end position="72"/>
    </location>
</feature>
<dbReference type="EMBL" id="FNJM01000007">
    <property type="protein sequence ID" value="SDP52721.1"/>
    <property type="molecule type" value="Genomic_DNA"/>
</dbReference>
<evidence type="ECO:0000256" key="5">
    <source>
        <dbReference type="ARBA" id="ARBA00051722"/>
    </source>
</evidence>
<dbReference type="STRING" id="94869.SAMN04488529_1074"/>
<keyword evidence="3" id="KW-0378">Hydrolase</keyword>
<dbReference type="OrthoDB" id="9788539at2"/>
<protein>
    <recommendedName>
        <fullName evidence="2">protein-tyrosine-phosphatase</fullName>
        <ecNumber evidence="2">3.1.3.48</ecNumber>
    </recommendedName>
</protein>
<sequence length="246" mass="27782">MVDLNANILGKVECLEADYNLAIEAVEYAFKKGVKEMVVATKCGVQDVAASIEEMEIRLDILKNKLEKNNIDVKLYLAESIKLSESNIKDCLNGKFGSINKSKYMLIDLDETMTNQQVDMVFELTLIGIVPIIVHPERCKEIIEKISRIEKLKDLGCLFELDINSLTGLYGKEIKRIAKQLLRAKVYNFVASELNGQLTRNTRYSYSALSKSQKDTFKGNGLKVLRNEDIINHIGTAKIKKKLFAV</sequence>
<organism evidence="7 8">
    <name type="scientific">Clostridium gasigenes</name>
    <dbReference type="NCBI Taxonomy" id="94869"/>
    <lineage>
        <taxon>Bacteria</taxon>
        <taxon>Bacillati</taxon>
        <taxon>Bacillota</taxon>
        <taxon>Clostridia</taxon>
        <taxon>Eubacteriales</taxon>
        <taxon>Clostridiaceae</taxon>
        <taxon>Clostridium</taxon>
    </lineage>
</organism>
<dbReference type="InterPro" id="IPR016667">
    <property type="entry name" value="Caps_polysacc_synth_CpsB/CapC"/>
</dbReference>
<dbReference type="RefSeq" id="WP_089970114.1">
    <property type="nucleotide sequence ID" value="NZ_FNJM01000007.1"/>
</dbReference>
<evidence type="ECO:0000256" key="3">
    <source>
        <dbReference type="ARBA" id="ARBA00022801"/>
    </source>
</evidence>
<dbReference type="Proteomes" id="UP000198597">
    <property type="component" value="Unassembled WGS sequence"/>
</dbReference>
<keyword evidence="6" id="KW-0175">Coiled coil</keyword>
<accession>A0A1H0TFW5</accession>
<evidence type="ECO:0000256" key="6">
    <source>
        <dbReference type="SAM" id="Coils"/>
    </source>
</evidence>
<evidence type="ECO:0000313" key="7">
    <source>
        <dbReference type="EMBL" id="SDP52721.1"/>
    </source>
</evidence>
<dbReference type="GO" id="GO:0030145">
    <property type="term" value="F:manganese ion binding"/>
    <property type="evidence" value="ECO:0007669"/>
    <property type="project" value="InterPro"/>
</dbReference>
<dbReference type="Pfam" id="PF19567">
    <property type="entry name" value="CpsB_CapC"/>
    <property type="match status" value="1"/>
</dbReference>
<dbReference type="Gene3D" id="3.20.20.140">
    <property type="entry name" value="Metal-dependent hydrolases"/>
    <property type="match status" value="1"/>
</dbReference>
<evidence type="ECO:0000256" key="4">
    <source>
        <dbReference type="ARBA" id="ARBA00022912"/>
    </source>
</evidence>